<dbReference type="PROSITE" id="PS50157">
    <property type="entry name" value="ZINC_FINGER_C2H2_2"/>
    <property type="match status" value="1"/>
</dbReference>
<organism evidence="4 5">
    <name type="scientific">Agelaius phoeniceus</name>
    <name type="common">Red-winged blackbird</name>
    <name type="synonym">Oriolus phoeniceus</name>
    <dbReference type="NCBI Taxonomy" id="39638"/>
    <lineage>
        <taxon>Eukaryota</taxon>
        <taxon>Metazoa</taxon>
        <taxon>Chordata</taxon>
        <taxon>Craniata</taxon>
        <taxon>Vertebrata</taxon>
        <taxon>Euteleostomi</taxon>
        <taxon>Archelosauria</taxon>
        <taxon>Archosauria</taxon>
        <taxon>Dinosauria</taxon>
        <taxon>Saurischia</taxon>
        <taxon>Theropoda</taxon>
        <taxon>Coelurosauria</taxon>
        <taxon>Aves</taxon>
        <taxon>Neognathae</taxon>
        <taxon>Neoaves</taxon>
        <taxon>Telluraves</taxon>
        <taxon>Australaves</taxon>
        <taxon>Passeriformes</taxon>
        <taxon>Passeroidea</taxon>
        <taxon>Icteridae</taxon>
        <taxon>Agelaius</taxon>
    </lineage>
</organism>
<dbReference type="AlphaFoldDB" id="A0A7K7KE79"/>
<proteinExistence type="predicted"/>
<comment type="caution">
    <text evidence="4">The sequence shown here is derived from an EMBL/GenBank/DDBJ whole genome shotgun (WGS) entry which is preliminary data.</text>
</comment>
<reference evidence="4 5" key="1">
    <citation type="submission" date="2019-09" db="EMBL/GenBank/DDBJ databases">
        <title>Bird 10,000 Genomes (B10K) Project - Family phase.</title>
        <authorList>
            <person name="Zhang G."/>
        </authorList>
    </citation>
    <scope>NUCLEOTIDE SEQUENCE [LARGE SCALE GENOMIC DNA]</scope>
    <source>
        <strain evidence="4">OUT-0050</strain>
        <tissue evidence="4">Muscle</tissue>
    </source>
</reference>
<dbReference type="EMBL" id="VZSP01020264">
    <property type="protein sequence ID" value="NWZ17051.1"/>
    <property type="molecule type" value="Genomic_DNA"/>
</dbReference>
<dbReference type="InterPro" id="IPR013087">
    <property type="entry name" value="Znf_C2H2_type"/>
</dbReference>
<protein>
    <submittedName>
        <fullName evidence="4">ZN436 protein</fullName>
    </submittedName>
</protein>
<name>A0A7K7KE79_AGEPH</name>
<feature type="compositionally biased region" description="Basic and acidic residues" evidence="2">
    <location>
        <begin position="80"/>
        <end position="90"/>
    </location>
</feature>
<evidence type="ECO:0000313" key="5">
    <source>
        <dbReference type="Proteomes" id="UP000521525"/>
    </source>
</evidence>
<evidence type="ECO:0000259" key="3">
    <source>
        <dbReference type="PROSITE" id="PS50157"/>
    </source>
</evidence>
<feature type="region of interest" description="Disordered" evidence="2">
    <location>
        <begin position="54"/>
        <end position="90"/>
    </location>
</feature>
<keyword evidence="5" id="KW-1185">Reference proteome</keyword>
<feature type="non-terminal residue" evidence="4">
    <location>
        <position position="90"/>
    </location>
</feature>
<feature type="region of interest" description="Disordered" evidence="2">
    <location>
        <begin position="1"/>
        <end position="42"/>
    </location>
</feature>
<gene>
    <name evidence="4" type="primary">Znf436_0</name>
    <name evidence="4" type="ORF">AGEPHO_R15420</name>
</gene>
<dbReference type="SUPFAM" id="SSF57667">
    <property type="entry name" value="beta-beta-alpha zinc fingers"/>
    <property type="match status" value="1"/>
</dbReference>
<dbReference type="InterPro" id="IPR036236">
    <property type="entry name" value="Znf_C2H2_sf"/>
</dbReference>
<evidence type="ECO:0000256" key="1">
    <source>
        <dbReference type="PROSITE-ProRule" id="PRU00042"/>
    </source>
</evidence>
<dbReference type="GO" id="GO:0008270">
    <property type="term" value="F:zinc ion binding"/>
    <property type="evidence" value="ECO:0007669"/>
    <property type="project" value="UniProtKB-KW"/>
</dbReference>
<feature type="non-terminal residue" evidence="4">
    <location>
        <position position="1"/>
    </location>
</feature>
<sequence>HAALTAPSGHSPATPDSARSSKGHPRGRGRPEPRPGVANRCGQCWQSFGQRSDLAKHLHSGQRSDHGTGERPFGCGLCGKRRDAERGLMR</sequence>
<keyword evidence="1" id="KW-0862">Zinc</keyword>
<accession>A0A7K7KE79</accession>
<evidence type="ECO:0000256" key="2">
    <source>
        <dbReference type="SAM" id="MobiDB-lite"/>
    </source>
</evidence>
<dbReference type="Gene3D" id="3.30.160.60">
    <property type="entry name" value="Classic Zinc Finger"/>
    <property type="match status" value="1"/>
</dbReference>
<keyword evidence="1" id="KW-0479">Metal-binding</keyword>
<feature type="domain" description="C2H2-type" evidence="3">
    <location>
        <begin position="39"/>
        <end position="72"/>
    </location>
</feature>
<evidence type="ECO:0000313" key="4">
    <source>
        <dbReference type="EMBL" id="NWZ17051.1"/>
    </source>
</evidence>
<dbReference type="Proteomes" id="UP000521525">
    <property type="component" value="Unassembled WGS sequence"/>
</dbReference>
<keyword evidence="1" id="KW-0863">Zinc-finger</keyword>